<proteinExistence type="predicted"/>
<evidence type="ECO:0000313" key="2">
    <source>
        <dbReference type="EMBL" id="CAI9159966.1"/>
    </source>
</evidence>
<organism evidence="2 3">
    <name type="scientific">Rangifer tarandus platyrhynchus</name>
    <name type="common">Svalbard reindeer</name>
    <dbReference type="NCBI Taxonomy" id="3082113"/>
    <lineage>
        <taxon>Eukaryota</taxon>
        <taxon>Metazoa</taxon>
        <taxon>Chordata</taxon>
        <taxon>Craniata</taxon>
        <taxon>Vertebrata</taxon>
        <taxon>Euteleostomi</taxon>
        <taxon>Mammalia</taxon>
        <taxon>Eutheria</taxon>
        <taxon>Laurasiatheria</taxon>
        <taxon>Artiodactyla</taxon>
        <taxon>Ruminantia</taxon>
        <taxon>Pecora</taxon>
        <taxon>Cervidae</taxon>
        <taxon>Odocoileinae</taxon>
        <taxon>Rangifer</taxon>
    </lineage>
</organism>
<evidence type="ECO:0000313" key="3">
    <source>
        <dbReference type="Proteomes" id="UP001176941"/>
    </source>
</evidence>
<dbReference type="Proteomes" id="UP001176941">
    <property type="component" value="Chromosome 19"/>
</dbReference>
<feature type="compositionally biased region" description="Polar residues" evidence="1">
    <location>
        <begin position="118"/>
        <end position="136"/>
    </location>
</feature>
<keyword evidence="3" id="KW-1185">Reference proteome</keyword>
<evidence type="ECO:0000256" key="1">
    <source>
        <dbReference type="SAM" id="MobiDB-lite"/>
    </source>
</evidence>
<accession>A0ABN8YH83</accession>
<protein>
    <submittedName>
        <fullName evidence="2">Uncharacterized protein</fullName>
    </submittedName>
</protein>
<name>A0ABN8YH83_RANTA</name>
<reference evidence="2" key="1">
    <citation type="submission" date="2023-04" db="EMBL/GenBank/DDBJ databases">
        <authorList>
            <consortium name="ELIXIR-Norway"/>
        </authorList>
    </citation>
    <scope>NUCLEOTIDE SEQUENCE [LARGE SCALE GENOMIC DNA]</scope>
</reference>
<dbReference type="EMBL" id="OX459955">
    <property type="protein sequence ID" value="CAI9159966.1"/>
    <property type="molecule type" value="Genomic_DNA"/>
</dbReference>
<gene>
    <name evidence="2" type="ORF">MRATA1EN1_LOCUS8928</name>
</gene>
<sequence>MKWESKPGGLRVSTRACQAHRSSSQDDRACPVLGVLTFFPGLEPTPATPESSLTAAFWGCPSSCPSPPPASSPTPEAFEESRGSFLLSHSGPPHQPQHPGPADLFDFISWAHPASLPQPASQHSSFNPGQPNSLSC</sequence>
<feature type="region of interest" description="Disordered" evidence="1">
    <location>
        <begin position="63"/>
        <end position="136"/>
    </location>
</feature>